<evidence type="ECO:0000256" key="1">
    <source>
        <dbReference type="SAM" id="MobiDB-lite"/>
    </source>
</evidence>
<organism evidence="2 3">
    <name type="scientific">Thelephora terrestris</name>
    <dbReference type="NCBI Taxonomy" id="56493"/>
    <lineage>
        <taxon>Eukaryota</taxon>
        <taxon>Fungi</taxon>
        <taxon>Dikarya</taxon>
        <taxon>Basidiomycota</taxon>
        <taxon>Agaricomycotina</taxon>
        <taxon>Agaricomycetes</taxon>
        <taxon>Thelephorales</taxon>
        <taxon>Thelephoraceae</taxon>
        <taxon>Thelephora</taxon>
    </lineage>
</organism>
<reference evidence="2" key="1">
    <citation type="journal article" date="2020" name="Nat. Commun.">
        <title>Large-scale genome sequencing of mycorrhizal fungi provides insights into the early evolution of symbiotic traits.</title>
        <authorList>
            <person name="Miyauchi S."/>
            <person name="Kiss E."/>
            <person name="Kuo A."/>
            <person name="Drula E."/>
            <person name="Kohler A."/>
            <person name="Sanchez-Garcia M."/>
            <person name="Morin E."/>
            <person name="Andreopoulos B."/>
            <person name="Barry K.W."/>
            <person name="Bonito G."/>
            <person name="Buee M."/>
            <person name="Carver A."/>
            <person name="Chen C."/>
            <person name="Cichocki N."/>
            <person name="Clum A."/>
            <person name="Culley D."/>
            <person name="Crous P.W."/>
            <person name="Fauchery L."/>
            <person name="Girlanda M."/>
            <person name="Hayes R.D."/>
            <person name="Keri Z."/>
            <person name="LaButti K."/>
            <person name="Lipzen A."/>
            <person name="Lombard V."/>
            <person name="Magnuson J."/>
            <person name="Maillard F."/>
            <person name="Murat C."/>
            <person name="Nolan M."/>
            <person name="Ohm R.A."/>
            <person name="Pangilinan J."/>
            <person name="Pereira M.F."/>
            <person name="Perotto S."/>
            <person name="Peter M."/>
            <person name="Pfister S."/>
            <person name="Riley R."/>
            <person name="Sitrit Y."/>
            <person name="Stielow J.B."/>
            <person name="Szollosi G."/>
            <person name="Zifcakova L."/>
            <person name="Stursova M."/>
            <person name="Spatafora J.W."/>
            <person name="Tedersoo L."/>
            <person name="Vaario L.M."/>
            <person name="Yamada A."/>
            <person name="Yan M."/>
            <person name="Wang P."/>
            <person name="Xu J."/>
            <person name="Bruns T."/>
            <person name="Baldrian P."/>
            <person name="Vilgalys R."/>
            <person name="Dunand C."/>
            <person name="Henrissat B."/>
            <person name="Grigoriev I.V."/>
            <person name="Hibbett D."/>
            <person name="Nagy L.G."/>
            <person name="Martin F.M."/>
        </authorList>
    </citation>
    <scope>NUCLEOTIDE SEQUENCE</scope>
    <source>
        <strain evidence="2">UH-Tt-Lm1</strain>
    </source>
</reference>
<proteinExistence type="predicted"/>
<feature type="region of interest" description="Disordered" evidence="1">
    <location>
        <begin position="76"/>
        <end position="106"/>
    </location>
</feature>
<dbReference type="OrthoDB" id="3238775at2759"/>
<dbReference type="Proteomes" id="UP000736335">
    <property type="component" value="Unassembled WGS sequence"/>
</dbReference>
<evidence type="ECO:0000313" key="3">
    <source>
        <dbReference type="Proteomes" id="UP000736335"/>
    </source>
</evidence>
<reference evidence="2" key="2">
    <citation type="submission" date="2020-11" db="EMBL/GenBank/DDBJ databases">
        <authorList>
            <consortium name="DOE Joint Genome Institute"/>
            <person name="Kuo A."/>
            <person name="Miyauchi S."/>
            <person name="Kiss E."/>
            <person name="Drula E."/>
            <person name="Kohler A."/>
            <person name="Sanchez-Garcia M."/>
            <person name="Andreopoulos B."/>
            <person name="Barry K.W."/>
            <person name="Bonito G."/>
            <person name="Buee M."/>
            <person name="Carver A."/>
            <person name="Chen C."/>
            <person name="Cichocki N."/>
            <person name="Clum A."/>
            <person name="Culley D."/>
            <person name="Crous P.W."/>
            <person name="Fauchery L."/>
            <person name="Girlanda M."/>
            <person name="Hayes R."/>
            <person name="Keri Z."/>
            <person name="Labutti K."/>
            <person name="Lipzen A."/>
            <person name="Lombard V."/>
            <person name="Magnuson J."/>
            <person name="Maillard F."/>
            <person name="Morin E."/>
            <person name="Murat C."/>
            <person name="Nolan M."/>
            <person name="Ohm R."/>
            <person name="Pangilinan J."/>
            <person name="Pereira M."/>
            <person name="Perotto S."/>
            <person name="Peter M."/>
            <person name="Riley R."/>
            <person name="Sitrit Y."/>
            <person name="Stielow B."/>
            <person name="Szollosi G."/>
            <person name="Zifcakova L."/>
            <person name="Stursova M."/>
            <person name="Spatafora J.W."/>
            <person name="Tedersoo L."/>
            <person name="Vaario L.-M."/>
            <person name="Yamada A."/>
            <person name="Yan M."/>
            <person name="Wang P."/>
            <person name="Xu J."/>
            <person name="Bruns T."/>
            <person name="Baldrian P."/>
            <person name="Vilgalys R."/>
            <person name="Henrissat B."/>
            <person name="Grigoriev I.V."/>
            <person name="Hibbett D."/>
            <person name="Nagy L.G."/>
            <person name="Martin F.M."/>
        </authorList>
    </citation>
    <scope>NUCLEOTIDE SEQUENCE</scope>
    <source>
        <strain evidence="2">UH-Tt-Lm1</strain>
    </source>
</reference>
<keyword evidence="3" id="KW-1185">Reference proteome</keyword>
<accession>A0A9P6L2H2</accession>
<comment type="caution">
    <text evidence="2">The sequence shown here is derived from an EMBL/GenBank/DDBJ whole genome shotgun (WGS) entry which is preliminary data.</text>
</comment>
<sequence length="289" mass="32279">MNPMASHPDFLGDLDALLVKGDPTLEELEMQAFGRRVTGHLDGLLIQPSALPCYPESYPHPVDSIYHADTPHIQLSPAADGLPQQTNHPLSPIAETPANPPVSQPSSLDKATYVMELHVITKAKGKTRKATKDFRAMKAPTKLSFELSYVQFFESVVKVAGVRQSQLDHERMRWKHQKPASSPLTNISEDKSYRIMVQAAQSKKVADHWIIVEMGKPFLSEAISLDSDLEEIIEQLKAKYPVGKCQVHPNQHCFSTPNGKDHWVLDHPKLVTWAGSIVRPPLLFHFSTC</sequence>
<gene>
    <name evidence="2" type="ORF">BJ322DRAFT_1023706</name>
</gene>
<name>A0A9P6L2H2_9AGAM</name>
<protein>
    <submittedName>
        <fullName evidence="2">Uncharacterized protein</fullName>
    </submittedName>
</protein>
<evidence type="ECO:0000313" key="2">
    <source>
        <dbReference type="EMBL" id="KAF9780424.1"/>
    </source>
</evidence>
<dbReference type="EMBL" id="WIUZ02000016">
    <property type="protein sequence ID" value="KAF9780424.1"/>
    <property type="molecule type" value="Genomic_DNA"/>
</dbReference>
<dbReference type="AlphaFoldDB" id="A0A9P6L2H2"/>